<gene>
    <name evidence="4" type="ORF">FE251_13645</name>
</gene>
<dbReference type="InterPro" id="IPR050237">
    <property type="entry name" value="ATP-dep_AMP-bd_enzyme"/>
</dbReference>
<feature type="domain" description="AMP-dependent synthetase/ligase" evidence="2">
    <location>
        <begin position="47"/>
        <end position="227"/>
    </location>
</feature>
<dbReference type="Proteomes" id="UP000313948">
    <property type="component" value="Chromosome"/>
</dbReference>
<reference evidence="4 5" key="1">
    <citation type="submission" date="2019-05" db="EMBL/GenBank/DDBJ databases">
        <title>Georgenia *** sp. nov., and Georgenia *** sp. nov., isolated from the intestinal contents of plateau pika (Ochotona curzoniae) in the Qinghai-Tibet plateau of China.</title>
        <authorList>
            <person name="Tian Z."/>
        </authorList>
    </citation>
    <scope>NUCLEOTIDE SEQUENCE [LARGE SCALE GENOMIC DNA]</scope>
    <source>
        <strain evidence="4 5">Z294</strain>
    </source>
</reference>
<dbReference type="InterPro" id="IPR042099">
    <property type="entry name" value="ANL_N_sf"/>
</dbReference>
<evidence type="ECO:0000259" key="2">
    <source>
        <dbReference type="Pfam" id="PF00501"/>
    </source>
</evidence>
<evidence type="ECO:0000313" key="4">
    <source>
        <dbReference type="EMBL" id="QDB80305.1"/>
    </source>
</evidence>
<dbReference type="Gene3D" id="3.40.50.12780">
    <property type="entry name" value="N-terminal domain of ligase-like"/>
    <property type="match status" value="1"/>
</dbReference>
<keyword evidence="5" id="KW-1185">Reference proteome</keyword>
<accession>A0ABX5VTM2</accession>
<name>A0ABX5VTM2_9MICO</name>
<organism evidence="4 5">
    <name type="scientific">Georgenia wutianyii</name>
    <dbReference type="NCBI Taxonomy" id="2585135"/>
    <lineage>
        <taxon>Bacteria</taxon>
        <taxon>Bacillati</taxon>
        <taxon>Actinomycetota</taxon>
        <taxon>Actinomycetes</taxon>
        <taxon>Micrococcales</taxon>
        <taxon>Bogoriellaceae</taxon>
        <taxon>Georgenia</taxon>
    </lineage>
</organism>
<evidence type="ECO:0000313" key="5">
    <source>
        <dbReference type="Proteomes" id="UP000313948"/>
    </source>
</evidence>
<sequence>MRSQPGRRVAVLPGGTGPRAVAALLAALPAALDGTGPAVRPTDPALRPPSPVTAPPGVAALVTTSGSTSGTGRLVALDGAGLLASAHATHARLAGPGQWVTCLPVHHVAGLQVLVRSVVAGTRPVVLDTTAGFRAAELAAAVRRLDPGRPGYLSLVPTQLARVMADDDAVAALRGLAAVLVGGARTAAPLLDEARAAGLTVVTTYGMTETGGGCVYDGVPLDGVEVEVDAESRVWLGGPVLARGYLDDEAADRETFQVRDGRRRLRTNDRGELTGGRLTVLGRLDDVVLTGGLNVSAGAVEQALGDLPGLGEAVVVGVPDEHWGAVVTVVATAAPPLEELREHVAARLGRHHAPRALVRVPALPLRGPGKVDRLGAAALARDLLAGADPGTERLP</sequence>
<feature type="region of interest" description="Disordered" evidence="1">
    <location>
        <begin position="36"/>
        <end position="56"/>
    </location>
</feature>
<dbReference type="InterPro" id="IPR025110">
    <property type="entry name" value="AMP-bd_C"/>
</dbReference>
<dbReference type="PANTHER" id="PTHR43767:SF1">
    <property type="entry name" value="NONRIBOSOMAL PEPTIDE SYNTHASE PES1 (EUROFUNG)-RELATED"/>
    <property type="match status" value="1"/>
</dbReference>
<evidence type="ECO:0000259" key="3">
    <source>
        <dbReference type="Pfam" id="PF13193"/>
    </source>
</evidence>
<dbReference type="PANTHER" id="PTHR43767">
    <property type="entry name" value="LONG-CHAIN-FATTY-ACID--COA LIGASE"/>
    <property type="match status" value="1"/>
</dbReference>
<dbReference type="RefSeq" id="WP_139949043.1">
    <property type="nucleotide sequence ID" value="NZ_CP040899.1"/>
</dbReference>
<proteinExistence type="predicted"/>
<dbReference type="Pfam" id="PF00501">
    <property type="entry name" value="AMP-binding"/>
    <property type="match status" value="1"/>
</dbReference>
<dbReference type="EMBL" id="CP040899">
    <property type="protein sequence ID" value="QDB80305.1"/>
    <property type="molecule type" value="Genomic_DNA"/>
</dbReference>
<evidence type="ECO:0000256" key="1">
    <source>
        <dbReference type="SAM" id="MobiDB-lite"/>
    </source>
</evidence>
<dbReference type="InterPro" id="IPR045851">
    <property type="entry name" value="AMP-bd_C_sf"/>
</dbReference>
<feature type="domain" description="AMP-binding enzyme C-terminal" evidence="3">
    <location>
        <begin position="300"/>
        <end position="370"/>
    </location>
</feature>
<protein>
    <submittedName>
        <fullName evidence="4">AMP-binding protein</fullName>
    </submittedName>
</protein>
<dbReference type="Gene3D" id="3.30.300.30">
    <property type="match status" value="1"/>
</dbReference>
<dbReference type="InterPro" id="IPR000873">
    <property type="entry name" value="AMP-dep_synth/lig_dom"/>
</dbReference>
<dbReference type="SUPFAM" id="SSF56801">
    <property type="entry name" value="Acetyl-CoA synthetase-like"/>
    <property type="match status" value="1"/>
</dbReference>
<dbReference type="Pfam" id="PF13193">
    <property type="entry name" value="AMP-binding_C"/>
    <property type="match status" value="1"/>
</dbReference>